<proteinExistence type="predicted"/>
<dbReference type="EMBL" id="QPFP01000009">
    <property type="protein sequence ID" value="TEB34525.1"/>
    <property type="molecule type" value="Genomic_DNA"/>
</dbReference>
<feature type="compositionally biased region" description="Basic residues" evidence="2">
    <location>
        <begin position="62"/>
        <end position="74"/>
    </location>
</feature>
<dbReference type="Pfam" id="PF01556">
    <property type="entry name" value="DnaJ_C"/>
    <property type="match status" value="1"/>
</dbReference>
<dbReference type="OrthoDB" id="10250354at2759"/>
<dbReference type="GO" id="GO:0005829">
    <property type="term" value="C:cytosol"/>
    <property type="evidence" value="ECO:0007669"/>
    <property type="project" value="TreeGrafter"/>
</dbReference>
<evidence type="ECO:0000313" key="4">
    <source>
        <dbReference type="EMBL" id="TEB34525.1"/>
    </source>
</evidence>
<dbReference type="Proteomes" id="UP000298030">
    <property type="component" value="Unassembled WGS sequence"/>
</dbReference>
<feature type="region of interest" description="Disordered" evidence="2">
    <location>
        <begin position="44"/>
        <end position="87"/>
    </location>
</feature>
<gene>
    <name evidence="4" type="ORF">FA13DRAFT_1729158</name>
</gene>
<keyword evidence="5" id="KW-1185">Reference proteome</keyword>
<evidence type="ECO:0000313" key="5">
    <source>
        <dbReference type="Proteomes" id="UP000298030"/>
    </source>
</evidence>
<name>A0A4Y7TK14_COPMI</name>
<evidence type="ECO:0000259" key="3">
    <source>
        <dbReference type="Pfam" id="PF01556"/>
    </source>
</evidence>
<keyword evidence="1" id="KW-0143">Chaperone</keyword>
<dbReference type="PANTHER" id="PTHR24078">
    <property type="entry name" value="DNAJ HOMOLOG SUBFAMILY C MEMBER"/>
    <property type="match status" value="1"/>
</dbReference>
<dbReference type="InterPro" id="IPR002939">
    <property type="entry name" value="DnaJ_C"/>
</dbReference>
<dbReference type="GO" id="GO:0051087">
    <property type="term" value="F:protein-folding chaperone binding"/>
    <property type="evidence" value="ECO:0007669"/>
    <property type="project" value="TreeGrafter"/>
</dbReference>
<feature type="domain" description="Chaperone DnaJ C-terminal" evidence="3">
    <location>
        <begin position="187"/>
        <end position="342"/>
    </location>
</feature>
<dbReference type="AlphaFoldDB" id="A0A4Y7TK14"/>
<evidence type="ECO:0000256" key="2">
    <source>
        <dbReference type="SAM" id="MobiDB-lite"/>
    </source>
</evidence>
<evidence type="ECO:0000256" key="1">
    <source>
        <dbReference type="ARBA" id="ARBA00023186"/>
    </source>
</evidence>
<dbReference type="SUPFAM" id="SSF49493">
    <property type="entry name" value="HSP40/DnaJ peptide-binding domain"/>
    <property type="match status" value="1"/>
</dbReference>
<feature type="region of interest" description="Disordered" evidence="2">
    <location>
        <begin position="108"/>
        <end position="144"/>
    </location>
</feature>
<protein>
    <recommendedName>
        <fullName evidence="3">Chaperone DnaJ C-terminal domain-containing protein</fullName>
    </recommendedName>
</protein>
<feature type="compositionally biased region" description="Polar residues" evidence="2">
    <location>
        <begin position="46"/>
        <end position="55"/>
    </location>
</feature>
<organism evidence="4 5">
    <name type="scientific">Coprinellus micaceus</name>
    <name type="common">Glistening ink-cap mushroom</name>
    <name type="synonym">Coprinus micaceus</name>
    <dbReference type="NCBI Taxonomy" id="71717"/>
    <lineage>
        <taxon>Eukaryota</taxon>
        <taxon>Fungi</taxon>
        <taxon>Dikarya</taxon>
        <taxon>Basidiomycota</taxon>
        <taxon>Agaricomycotina</taxon>
        <taxon>Agaricomycetes</taxon>
        <taxon>Agaricomycetidae</taxon>
        <taxon>Agaricales</taxon>
        <taxon>Agaricineae</taxon>
        <taxon>Psathyrellaceae</taxon>
        <taxon>Coprinellus</taxon>
    </lineage>
</organism>
<dbReference type="GO" id="GO:0006457">
    <property type="term" value="P:protein folding"/>
    <property type="evidence" value="ECO:0007669"/>
    <property type="project" value="InterPro"/>
</dbReference>
<dbReference type="PANTHER" id="PTHR24078:SF553">
    <property type="entry name" value="DNAJ HOMOLOG SUBFAMILY B MEMBER 5"/>
    <property type="match status" value="1"/>
</dbReference>
<accession>A0A4Y7TK14</accession>
<dbReference type="GO" id="GO:0051082">
    <property type="term" value="F:unfolded protein binding"/>
    <property type="evidence" value="ECO:0007669"/>
    <property type="project" value="InterPro"/>
</dbReference>
<dbReference type="STRING" id="71717.A0A4Y7TK14"/>
<dbReference type="Gene3D" id="2.60.260.20">
    <property type="entry name" value="Urease metallochaperone UreE, N-terminal domain"/>
    <property type="match status" value="2"/>
</dbReference>
<dbReference type="InterPro" id="IPR051339">
    <property type="entry name" value="DnaJ_subfamily_B"/>
</dbReference>
<sequence length="351" mass="39529">MQPALPGCHRFRDASVLVFSPFNSLAEFKSAVAQLSPAGSLRPDFTFSSPANKTRPSACASHPRRRDTPHRKHYRMDSASVQTSVDSLSSISSQEEFHFEPLATSTEYRHSHKTQASHSKLPPWSETSPHWEEGSEESPPPYSCRKSFDPNVVSPSYEANWDYRELNEYSQLDLENETLSSRYTQCVDLPLEDYYHGKQITYGFTRKYNSGKKRPSCEMLTVVVPPGCQTDTVFCFSNVGHQLEDGTFQDIHLIFVERPHPLRFRRSGADLSARVRLPWSDLLKESPMRFSITGVDGKKYSLEVDYQANKMVAGSAIFQGAGMPCGIGRGERGTLRIEWEIATFVSGEVSP</sequence>
<dbReference type="InterPro" id="IPR008971">
    <property type="entry name" value="HSP40/DnaJ_pept-bd"/>
</dbReference>
<comment type="caution">
    <text evidence="4">The sequence shown here is derived from an EMBL/GenBank/DDBJ whole genome shotgun (WGS) entry which is preliminary data.</text>
</comment>
<reference evidence="4 5" key="1">
    <citation type="journal article" date="2019" name="Nat. Ecol. Evol.">
        <title>Megaphylogeny resolves global patterns of mushroom evolution.</title>
        <authorList>
            <person name="Varga T."/>
            <person name="Krizsan K."/>
            <person name="Foldi C."/>
            <person name="Dima B."/>
            <person name="Sanchez-Garcia M."/>
            <person name="Sanchez-Ramirez S."/>
            <person name="Szollosi G.J."/>
            <person name="Szarkandi J.G."/>
            <person name="Papp V."/>
            <person name="Albert L."/>
            <person name="Andreopoulos W."/>
            <person name="Angelini C."/>
            <person name="Antonin V."/>
            <person name="Barry K.W."/>
            <person name="Bougher N.L."/>
            <person name="Buchanan P."/>
            <person name="Buyck B."/>
            <person name="Bense V."/>
            <person name="Catcheside P."/>
            <person name="Chovatia M."/>
            <person name="Cooper J."/>
            <person name="Damon W."/>
            <person name="Desjardin D."/>
            <person name="Finy P."/>
            <person name="Geml J."/>
            <person name="Haridas S."/>
            <person name="Hughes K."/>
            <person name="Justo A."/>
            <person name="Karasinski D."/>
            <person name="Kautmanova I."/>
            <person name="Kiss B."/>
            <person name="Kocsube S."/>
            <person name="Kotiranta H."/>
            <person name="LaButti K.M."/>
            <person name="Lechner B.E."/>
            <person name="Liimatainen K."/>
            <person name="Lipzen A."/>
            <person name="Lukacs Z."/>
            <person name="Mihaltcheva S."/>
            <person name="Morgado L.N."/>
            <person name="Niskanen T."/>
            <person name="Noordeloos M.E."/>
            <person name="Ohm R.A."/>
            <person name="Ortiz-Santana B."/>
            <person name="Ovrebo C."/>
            <person name="Racz N."/>
            <person name="Riley R."/>
            <person name="Savchenko A."/>
            <person name="Shiryaev A."/>
            <person name="Soop K."/>
            <person name="Spirin V."/>
            <person name="Szebenyi C."/>
            <person name="Tomsovsky M."/>
            <person name="Tulloss R.E."/>
            <person name="Uehling J."/>
            <person name="Grigoriev I.V."/>
            <person name="Vagvolgyi C."/>
            <person name="Papp T."/>
            <person name="Martin F.M."/>
            <person name="Miettinen O."/>
            <person name="Hibbett D.S."/>
            <person name="Nagy L.G."/>
        </authorList>
    </citation>
    <scope>NUCLEOTIDE SEQUENCE [LARGE SCALE GENOMIC DNA]</scope>
    <source>
        <strain evidence="4 5">FP101781</strain>
    </source>
</reference>